<keyword evidence="3" id="KW-1185">Reference proteome</keyword>
<dbReference type="InterPro" id="IPR005174">
    <property type="entry name" value="KIB1-4_b-propeller"/>
</dbReference>
<dbReference type="Gramene" id="OPUNC07G17390.1">
    <property type="protein sequence ID" value="OPUNC07G17390.1"/>
    <property type="gene ID" value="OPUNC07G17390"/>
</dbReference>
<dbReference type="HOGENOM" id="CLU_019286_5_1_1"/>
<reference evidence="2" key="2">
    <citation type="submission" date="2018-05" db="EMBL/GenBank/DDBJ databases">
        <title>OpunRS2 (Oryza punctata Reference Sequence Version 2).</title>
        <authorList>
            <person name="Zhang J."/>
            <person name="Kudrna D."/>
            <person name="Lee S."/>
            <person name="Talag J."/>
            <person name="Welchert J."/>
            <person name="Wing R.A."/>
        </authorList>
    </citation>
    <scope>NUCLEOTIDE SEQUENCE [LARGE SCALE GENOMIC DNA]</scope>
</reference>
<dbReference type="PANTHER" id="PTHR33110:SF121">
    <property type="entry name" value="DUF295 DOMAIN-CONTAINING PROTEIN"/>
    <property type="match status" value="1"/>
</dbReference>
<dbReference type="InterPro" id="IPR001810">
    <property type="entry name" value="F-box_dom"/>
</dbReference>
<accession>A0A0E0LM56</accession>
<evidence type="ECO:0000259" key="1">
    <source>
        <dbReference type="SMART" id="SM00256"/>
    </source>
</evidence>
<feature type="domain" description="F-box" evidence="1">
    <location>
        <begin position="6"/>
        <end position="47"/>
    </location>
</feature>
<dbReference type="AlphaFoldDB" id="A0A0E0LM56"/>
<reference evidence="2" key="1">
    <citation type="submission" date="2015-04" db="UniProtKB">
        <authorList>
            <consortium name="EnsemblPlants"/>
        </authorList>
    </citation>
    <scope>IDENTIFICATION</scope>
</reference>
<proteinExistence type="predicted"/>
<dbReference type="STRING" id="4537.A0A0E0LM56"/>
<dbReference type="EnsemblPlants" id="OPUNC07G17390.1">
    <property type="protein sequence ID" value="OPUNC07G17390.1"/>
    <property type="gene ID" value="OPUNC07G17390"/>
</dbReference>
<dbReference type="Proteomes" id="UP000026962">
    <property type="component" value="Chromosome 7"/>
</dbReference>
<dbReference type="PANTHER" id="PTHR33110">
    <property type="entry name" value="F-BOX/KELCH-REPEAT PROTEIN-RELATED"/>
    <property type="match status" value="1"/>
</dbReference>
<dbReference type="Pfam" id="PF00646">
    <property type="entry name" value="F-box"/>
    <property type="match status" value="1"/>
</dbReference>
<dbReference type="Pfam" id="PF03478">
    <property type="entry name" value="Beta-prop_KIB1-4"/>
    <property type="match status" value="1"/>
</dbReference>
<protein>
    <recommendedName>
        <fullName evidence="1">F-box domain-containing protein</fullName>
    </recommendedName>
</protein>
<evidence type="ECO:0000313" key="3">
    <source>
        <dbReference type="Proteomes" id="UP000026962"/>
    </source>
</evidence>
<dbReference type="SMART" id="SM00256">
    <property type="entry name" value="FBOX"/>
    <property type="match status" value="1"/>
</dbReference>
<dbReference type="Gene3D" id="1.20.1280.50">
    <property type="match status" value="1"/>
</dbReference>
<name>A0A0E0LM56_ORYPU</name>
<organism evidence="2">
    <name type="scientific">Oryza punctata</name>
    <name type="common">Red rice</name>
    <dbReference type="NCBI Taxonomy" id="4537"/>
    <lineage>
        <taxon>Eukaryota</taxon>
        <taxon>Viridiplantae</taxon>
        <taxon>Streptophyta</taxon>
        <taxon>Embryophyta</taxon>
        <taxon>Tracheophyta</taxon>
        <taxon>Spermatophyta</taxon>
        <taxon>Magnoliopsida</taxon>
        <taxon>Liliopsida</taxon>
        <taxon>Poales</taxon>
        <taxon>Poaceae</taxon>
        <taxon>BOP clade</taxon>
        <taxon>Oryzoideae</taxon>
        <taxon>Oryzeae</taxon>
        <taxon>Oryzinae</taxon>
        <taxon>Oryza</taxon>
    </lineage>
</organism>
<sequence>MAWACLPFDLLCEITRRIPCEVDRVSLQRVCRSWRAFAMELEALPLSLPPPSKLPWLLLPSSVEPNSSCLLSGINDIGRVHRVRVPDDLLSARLHELEDVIYYDNSFCFLSGWDLVIVVPALDHGELILHRERRLLRRPEHTYQLTPQRFQLQAASQYLVESRGELLLVIKKNPKARSMFTVFKMTETDGNGVDGAIRYRWSDVTSLDGRMLFVGHGCFRSYEATDFPGFQEGIYFLDDQWFFQYRIDSINQMLRSRRSDNIMAGTHQDRLPWSRCFPLEHDTCGYSSPIWLL</sequence>
<evidence type="ECO:0000313" key="2">
    <source>
        <dbReference type="EnsemblPlants" id="OPUNC07G17390.1"/>
    </source>
</evidence>